<evidence type="ECO:0000313" key="3">
    <source>
        <dbReference type="Proteomes" id="UP000676853"/>
    </source>
</evidence>
<evidence type="ECO:0000313" key="2">
    <source>
        <dbReference type="EMBL" id="MBS4104277.1"/>
    </source>
</evidence>
<dbReference type="RefSeq" id="WP_212555340.1">
    <property type="nucleotide sequence ID" value="NZ_JAGXOE010000138.1"/>
</dbReference>
<name>A0ABS5NKC1_TSUPA</name>
<protein>
    <submittedName>
        <fullName evidence="2">Uncharacterized protein</fullName>
    </submittedName>
</protein>
<accession>A0ABS5NKC1</accession>
<gene>
    <name evidence="2" type="ORF">KFZ73_23980</name>
</gene>
<sequence>MTDDSRITAQTTDRELARLASTNEEYAELEQRRRRLRAAGTVRAAEAMIDLLATPRTSTELDLMTATAEAMLHHPMPALRAKLDDIAGQQMEQHPTADLVTQLGQMVIDAEARDDRAGAAWARYSLAHAHQVAAQMTAVESLLLSLIPERERGALTALLIAERMPRITTAVDAAVAEAKAVAEEMTAEDQQLRAHRIADREAGRG</sequence>
<proteinExistence type="predicted"/>
<comment type="caution">
    <text evidence="2">The sequence shown here is derived from an EMBL/GenBank/DDBJ whole genome shotgun (WGS) entry which is preliminary data.</text>
</comment>
<keyword evidence="3" id="KW-1185">Reference proteome</keyword>
<reference evidence="2 3" key="1">
    <citation type="submission" date="2021-04" db="EMBL/GenBank/DDBJ databases">
        <title>Whole genome sequence analysis of a thiophenic sulfur metabolizing bacteria.</title>
        <authorList>
            <person name="Akhtar N."/>
            <person name="Akram J."/>
            <person name="Aslam A."/>
        </authorList>
    </citation>
    <scope>NUCLEOTIDE SEQUENCE [LARGE SCALE GENOMIC DNA]</scope>
    <source>
        <strain evidence="2 3">3OW</strain>
    </source>
</reference>
<keyword evidence="1" id="KW-0175">Coiled coil</keyword>
<dbReference type="EMBL" id="JAGXOE010000138">
    <property type="protein sequence ID" value="MBS4104277.1"/>
    <property type="molecule type" value="Genomic_DNA"/>
</dbReference>
<dbReference type="Proteomes" id="UP000676853">
    <property type="component" value="Unassembled WGS sequence"/>
</dbReference>
<feature type="coiled-coil region" evidence="1">
    <location>
        <begin position="12"/>
        <end position="39"/>
    </location>
</feature>
<organism evidence="2 3">
    <name type="scientific">Tsukamurella paurometabola</name>
    <name type="common">Corynebacterium paurometabolum</name>
    <dbReference type="NCBI Taxonomy" id="2061"/>
    <lineage>
        <taxon>Bacteria</taxon>
        <taxon>Bacillati</taxon>
        <taxon>Actinomycetota</taxon>
        <taxon>Actinomycetes</taxon>
        <taxon>Mycobacteriales</taxon>
        <taxon>Tsukamurellaceae</taxon>
        <taxon>Tsukamurella</taxon>
    </lineage>
</organism>
<evidence type="ECO:0000256" key="1">
    <source>
        <dbReference type="SAM" id="Coils"/>
    </source>
</evidence>